<dbReference type="Pfam" id="PF02146">
    <property type="entry name" value="SIR2"/>
    <property type="match status" value="1"/>
</dbReference>
<evidence type="ECO:0000256" key="4">
    <source>
        <dbReference type="SAM" id="MobiDB-lite"/>
    </source>
</evidence>
<dbReference type="PROSITE" id="PS50305">
    <property type="entry name" value="SIRTUIN"/>
    <property type="match status" value="1"/>
</dbReference>
<dbReference type="GO" id="GO:0070403">
    <property type="term" value="F:NAD+ binding"/>
    <property type="evidence" value="ECO:0007669"/>
    <property type="project" value="InterPro"/>
</dbReference>
<dbReference type="AlphaFoldDB" id="A0A5J4P2D0"/>
<feature type="region of interest" description="Disordered" evidence="4">
    <location>
        <begin position="400"/>
        <end position="427"/>
    </location>
</feature>
<evidence type="ECO:0000256" key="1">
    <source>
        <dbReference type="ARBA" id="ARBA00022679"/>
    </source>
</evidence>
<feature type="domain" description="Deacetylase sirtuin-type" evidence="5">
    <location>
        <begin position="1"/>
        <end position="183"/>
    </location>
</feature>
<dbReference type="InterPro" id="IPR029035">
    <property type="entry name" value="DHS-like_NAD/FAD-binding_dom"/>
</dbReference>
<protein>
    <submittedName>
        <fullName evidence="6">NAD-dependent deacetylase sirtuin 3</fullName>
    </submittedName>
</protein>
<name>A0A5J4P2D0_9TREM</name>
<accession>A0A5J4P2D0</accession>
<feature type="binding site" evidence="3">
    <location>
        <position position="44"/>
    </location>
    <ligand>
        <name>Zn(2+)</name>
        <dbReference type="ChEBI" id="CHEBI:29105"/>
    </ligand>
</feature>
<keyword evidence="1" id="KW-0808">Transferase</keyword>
<dbReference type="GO" id="GO:0017136">
    <property type="term" value="F:histone deacetylase activity, NAD-dependent"/>
    <property type="evidence" value="ECO:0007669"/>
    <property type="project" value="TreeGrafter"/>
</dbReference>
<sequence>MQNSAVSCVCDFHLSPCVHPVAGLPTNKLIEAHGTFLTATCTVCRMKAPSKIVKAAIDLGVVAKCPDCHNVIKPDIVFFGENLPDSFWKYKTDVLNTDLVFVMGTSLEVHPFASVAEEVPDFVPRVLFNRDLVGSFRYQKRQQDLVILGENVSLQTSIYLVFLPFLYIDAFSARFYLIQVVTAVHINCSFCTDMIHLRNSFCIPVRHKQYTGCRHSGNGPISNSIRRLARLLNWDDELEELMTRCEPNTPSKPKKTTSTPKPCSTVSTSGNYSRSFSTSTIAKMLTPARLASRFRALSVATTASAPHAPRCPILTASTAEYVPSKTMLKTDRPPIEPVVTNGRSTSVLGLAAEPKNERSAHCKPIPKDACTVFRQYLFPISGPSDSESCKSGYSFHNSSPDFGHQSDCDKPTASVSSPKVDDEKVLL</sequence>
<dbReference type="SUPFAM" id="SSF52467">
    <property type="entry name" value="DHS-like NAD/FAD-binding domain"/>
    <property type="match status" value="1"/>
</dbReference>
<dbReference type="PANTHER" id="PTHR11085">
    <property type="entry name" value="NAD-DEPENDENT PROTEIN DEACYLASE SIRTUIN-5, MITOCHONDRIAL-RELATED"/>
    <property type="match status" value="1"/>
</dbReference>
<dbReference type="GO" id="GO:0005634">
    <property type="term" value="C:nucleus"/>
    <property type="evidence" value="ECO:0007669"/>
    <property type="project" value="TreeGrafter"/>
</dbReference>
<dbReference type="GO" id="GO:0046872">
    <property type="term" value="F:metal ion binding"/>
    <property type="evidence" value="ECO:0007669"/>
    <property type="project" value="UniProtKB-KW"/>
</dbReference>
<dbReference type="InterPro" id="IPR026590">
    <property type="entry name" value="Ssirtuin_cat_dom"/>
</dbReference>
<dbReference type="EMBL" id="QNGE01000090">
    <property type="protein sequence ID" value="KAA3681991.1"/>
    <property type="molecule type" value="Genomic_DNA"/>
</dbReference>
<evidence type="ECO:0000313" key="7">
    <source>
        <dbReference type="Proteomes" id="UP000324629"/>
    </source>
</evidence>
<dbReference type="InterPro" id="IPR003000">
    <property type="entry name" value="Sirtuin"/>
</dbReference>
<keyword evidence="3" id="KW-0479">Metal-binding</keyword>
<comment type="caution">
    <text evidence="6">The sequence shown here is derived from an EMBL/GenBank/DDBJ whole genome shotgun (WGS) entry which is preliminary data.</text>
</comment>
<reference evidence="6 7" key="1">
    <citation type="journal article" date="2019" name="Gigascience">
        <title>Whole-genome sequence of the oriental lung fluke Paragonimus westermani.</title>
        <authorList>
            <person name="Oey H."/>
            <person name="Zakrzewski M."/>
            <person name="Narain K."/>
            <person name="Devi K.R."/>
            <person name="Agatsuma T."/>
            <person name="Nawaratna S."/>
            <person name="Gobert G.N."/>
            <person name="Jones M.K."/>
            <person name="Ragan M.A."/>
            <person name="McManus D.P."/>
            <person name="Krause L."/>
        </authorList>
    </citation>
    <scope>NUCLEOTIDE SEQUENCE [LARGE SCALE GENOMIC DNA]</scope>
    <source>
        <strain evidence="6 7">IND2009</strain>
    </source>
</reference>
<feature type="active site" description="Proton acceptor" evidence="3">
    <location>
        <position position="33"/>
    </location>
</feature>
<evidence type="ECO:0000256" key="2">
    <source>
        <dbReference type="ARBA" id="ARBA00023027"/>
    </source>
</evidence>
<keyword evidence="3" id="KW-0862">Zinc</keyword>
<evidence type="ECO:0000259" key="5">
    <source>
        <dbReference type="PROSITE" id="PS50305"/>
    </source>
</evidence>
<feature type="compositionally biased region" description="Low complexity" evidence="4">
    <location>
        <begin position="256"/>
        <end position="266"/>
    </location>
</feature>
<feature type="binding site" evidence="3">
    <location>
        <position position="41"/>
    </location>
    <ligand>
        <name>Zn(2+)</name>
        <dbReference type="ChEBI" id="CHEBI:29105"/>
    </ligand>
</feature>
<feature type="binding site" evidence="3">
    <location>
        <position position="68"/>
    </location>
    <ligand>
        <name>Zn(2+)</name>
        <dbReference type="ChEBI" id="CHEBI:29105"/>
    </ligand>
</feature>
<feature type="binding site" evidence="3">
    <location>
        <position position="65"/>
    </location>
    <ligand>
        <name>Zn(2+)</name>
        <dbReference type="ChEBI" id="CHEBI:29105"/>
    </ligand>
</feature>
<gene>
    <name evidence="6" type="ORF">DEA37_0002205</name>
</gene>
<evidence type="ECO:0000313" key="6">
    <source>
        <dbReference type="EMBL" id="KAA3681991.1"/>
    </source>
</evidence>
<dbReference type="InterPro" id="IPR050134">
    <property type="entry name" value="NAD-dep_sirtuin_deacylases"/>
</dbReference>
<proteinExistence type="predicted"/>
<dbReference type="PANTHER" id="PTHR11085:SF7">
    <property type="entry name" value="NAD-DEPENDENT PROTEIN DEACETYLASE"/>
    <property type="match status" value="1"/>
</dbReference>
<dbReference type="Gene3D" id="3.40.50.1220">
    <property type="entry name" value="TPP-binding domain"/>
    <property type="match status" value="1"/>
</dbReference>
<keyword evidence="7" id="KW-1185">Reference proteome</keyword>
<dbReference type="Proteomes" id="UP000324629">
    <property type="component" value="Unassembled WGS sequence"/>
</dbReference>
<organism evidence="6 7">
    <name type="scientific">Paragonimus westermani</name>
    <dbReference type="NCBI Taxonomy" id="34504"/>
    <lineage>
        <taxon>Eukaryota</taxon>
        <taxon>Metazoa</taxon>
        <taxon>Spiralia</taxon>
        <taxon>Lophotrochozoa</taxon>
        <taxon>Platyhelminthes</taxon>
        <taxon>Trematoda</taxon>
        <taxon>Digenea</taxon>
        <taxon>Plagiorchiida</taxon>
        <taxon>Troglotremata</taxon>
        <taxon>Troglotrematidae</taxon>
        <taxon>Paragonimus</taxon>
    </lineage>
</organism>
<keyword evidence="2" id="KW-0520">NAD</keyword>
<evidence type="ECO:0000256" key="3">
    <source>
        <dbReference type="PROSITE-ProRule" id="PRU00236"/>
    </source>
</evidence>
<feature type="region of interest" description="Disordered" evidence="4">
    <location>
        <begin position="245"/>
        <end position="266"/>
    </location>
</feature>